<dbReference type="Proteomes" id="UP000432209">
    <property type="component" value="Unassembled WGS sequence"/>
</dbReference>
<dbReference type="AlphaFoldDB" id="A0A7X1ST94"/>
<evidence type="ECO:0000313" key="2">
    <source>
        <dbReference type="Proteomes" id="UP000432209"/>
    </source>
</evidence>
<dbReference type="RefSeq" id="WP_153431593.1">
    <property type="nucleotide sequence ID" value="NZ_WIPH01000042.1"/>
</dbReference>
<sequence length="150" mass="16576">MSGALDGYAAANLGSNSLAATAHQNTAHLQEEHPEFVSCPQPDLNKPLDFYATGGARPLAGEFEYGGRRDQAEDRNKLTRRPPIEDKLFINAVHSQKACGKDEEWFRKASQDGSVYYHGEVYQRKDAPLDQAGLRLTGYQNGEKIFDSSS</sequence>
<dbReference type="EMBL" id="WIPH01000042">
    <property type="protein sequence ID" value="MQR99960.1"/>
    <property type="molecule type" value="Genomic_DNA"/>
</dbReference>
<accession>A0A7X1ST94</accession>
<evidence type="ECO:0000313" key="1">
    <source>
        <dbReference type="EMBL" id="MQR99960.1"/>
    </source>
</evidence>
<name>A0A7X1ST94_9PROT</name>
<protein>
    <submittedName>
        <fullName evidence="1">Uncharacterized protein</fullName>
    </submittedName>
</protein>
<proteinExistence type="predicted"/>
<reference evidence="1 2" key="1">
    <citation type="submission" date="2019-10" db="EMBL/GenBank/DDBJ databases">
        <title>Gluconobacter aidae sp. nov., a novel species of acetic acid bacteria isolated in Thailand.</title>
        <authorList>
            <person name="Yukphan P."/>
            <person name="Charoenyingcharoen P."/>
            <person name="Malimas S."/>
            <person name="Muramatsu Y."/>
            <person name="Nakagawa Y."/>
            <person name="Tanasupawat S."/>
            <person name="Yamada Y."/>
        </authorList>
    </citation>
    <scope>NUCLEOTIDE SEQUENCE [LARGE SCALE GENOMIC DNA]</scope>
    <source>
        <strain evidence="1 2">AC10</strain>
    </source>
</reference>
<keyword evidence="2" id="KW-1185">Reference proteome</keyword>
<gene>
    <name evidence="1" type="ORF">GFJ39_12350</name>
</gene>
<organism evidence="1 2">
    <name type="scientific">Gluconobacter aidae</name>
    <dbReference type="NCBI Taxonomy" id="2662454"/>
    <lineage>
        <taxon>Bacteria</taxon>
        <taxon>Pseudomonadati</taxon>
        <taxon>Pseudomonadota</taxon>
        <taxon>Alphaproteobacteria</taxon>
        <taxon>Acetobacterales</taxon>
        <taxon>Acetobacteraceae</taxon>
        <taxon>Gluconobacter</taxon>
    </lineage>
</organism>
<comment type="caution">
    <text evidence="1">The sequence shown here is derived from an EMBL/GenBank/DDBJ whole genome shotgun (WGS) entry which is preliminary data.</text>
</comment>